<evidence type="ECO:0000313" key="1">
    <source>
        <dbReference type="EMBL" id="LAA80488.1"/>
    </source>
</evidence>
<dbReference type="EMBL" id="IACK01084187">
    <property type="protein sequence ID" value="LAA80488.1"/>
    <property type="molecule type" value="Transcribed_RNA"/>
</dbReference>
<accession>A0A2D4I8B6</accession>
<organism evidence="1">
    <name type="scientific">Micrurus lemniscatus lemniscatus</name>
    <dbReference type="NCBI Taxonomy" id="129467"/>
    <lineage>
        <taxon>Eukaryota</taxon>
        <taxon>Metazoa</taxon>
        <taxon>Chordata</taxon>
        <taxon>Craniata</taxon>
        <taxon>Vertebrata</taxon>
        <taxon>Euteleostomi</taxon>
        <taxon>Lepidosauria</taxon>
        <taxon>Squamata</taxon>
        <taxon>Bifurcata</taxon>
        <taxon>Unidentata</taxon>
        <taxon>Episquamata</taxon>
        <taxon>Toxicofera</taxon>
        <taxon>Serpentes</taxon>
        <taxon>Colubroidea</taxon>
        <taxon>Elapidae</taxon>
        <taxon>Elapinae</taxon>
        <taxon>Micrurus</taxon>
    </lineage>
</organism>
<dbReference type="AlphaFoldDB" id="A0A2D4I8B6"/>
<reference evidence="1" key="1">
    <citation type="submission" date="2017-07" db="EMBL/GenBank/DDBJ databases">
        <authorList>
            <person name="Mikheyev A."/>
            <person name="Grau M."/>
        </authorList>
    </citation>
    <scope>NUCLEOTIDE SEQUENCE</scope>
    <source>
        <tissue evidence="1">Venom_gland</tissue>
    </source>
</reference>
<dbReference type="EMBL" id="IACK01084188">
    <property type="protein sequence ID" value="LAA80493.1"/>
    <property type="molecule type" value="Transcribed_RNA"/>
</dbReference>
<sequence>MFKATYKMYSFNSLQAFVRLTNLCGMLCEFNCDSSMKAVVASALMTELQEKCRDKRNWGGNHVQKFLRLVCICGVEIGIKQNRTTTLNPHSSLQNKPQIFAKADKALTLVHP</sequence>
<reference evidence="1" key="2">
    <citation type="submission" date="2017-11" db="EMBL/GenBank/DDBJ databases">
        <title>Coralsnake Venomics: Analyses of Venom Gland Transcriptomes and Proteomes of Six Brazilian Taxa.</title>
        <authorList>
            <person name="Aird S.D."/>
            <person name="Jorge da Silva N."/>
            <person name="Qiu L."/>
            <person name="Villar-Briones A."/>
            <person name="Aparecida-Saddi V."/>
            <person name="Campos-Telles M.P."/>
            <person name="Grau M."/>
            <person name="Mikheyev A.S."/>
        </authorList>
    </citation>
    <scope>NUCLEOTIDE SEQUENCE</scope>
    <source>
        <tissue evidence="1">Venom_gland</tissue>
    </source>
</reference>
<proteinExistence type="predicted"/>
<name>A0A2D4I8B6_MICLE</name>
<protein>
    <submittedName>
        <fullName evidence="1">Uncharacterized protein</fullName>
    </submittedName>
</protein>